<evidence type="ECO:0000256" key="1">
    <source>
        <dbReference type="SAM" id="SignalP"/>
    </source>
</evidence>
<reference evidence="2 3" key="1">
    <citation type="submission" date="2023-04" db="EMBL/GenBank/DDBJ databases">
        <title>A long-awaited taxogenomic arrangement of the family Halomonadaceae.</title>
        <authorList>
            <person name="De La Haba R."/>
            <person name="Chuvochina M."/>
            <person name="Wittouck S."/>
            <person name="Arahal D.R."/>
            <person name="Sanchez-Porro C."/>
            <person name="Hugenholtz P."/>
            <person name="Ventosa A."/>
        </authorList>
    </citation>
    <scope>NUCLEOTIDE SEQUENCE [LARGE SCALE GENOMIC DNA]</scope>
    <source>
        <strain evidence="2 3">DSM 26770</strain>
    </source>
</reference>
<evidence type="ECO:0000313" key="3">
    <source>
        <dbReference type="Proteomes" id="UP001251374"/>
    </source>
</evidence>
<name>A0ABU1HD51_9GAMM</name>
<keyword evidence="3" id="KW-1185">Reference proteome</keyword>
<dbReference type="InterPro" id="IPR050682">
    <property type="entry name" value="ModA/WtpA"/>
</dbReference>
<organism evidence="2 3">
    <name type="scientific">Franzmannia qiaohouensis</name>
    <dbReference type="NCBI Taxonomy" id="1329370"/>
    <lineage>
        <taxon>Bacteria</taxon>
        <taxon>Pseudomonadati</taxon>
        <taxon>Pseudomonadota</taxon>
        <taxon>Gammaproteobacteria</taxon>
        <taxon>Oceanospirillales</taxon>
        <taxon>Halomonadaceae</taxon>
        <taxon>Franzmannia</taxon>
    </lineage>
</organism>
<gene>
    <name evidence="2" type="ORF">QC821_06545</name>
</gene>
<keyword evidence="1" id="KW-0732">Signal</keyword>
<dbReference type="EMBL" id="JARWAM010000004">
    <property type="protein sequence ID" value="MDR5904928.1"/>
    <property type="molecule type" value="Genomic_DNA"/>
</dbReference>
<comment type="caution">
    <text evidence="2">The sequence shown here is derived from an EMBL/GenBank/DDBJ whole genome shotgun (WGS) entry which is preliminary data.</text>
</comment>
<dbReference type="Proteomes" id="UP001251374">
    <property type="component" value="Unassembled WGS sequence"/>
</dbReference>
<feature type="signal peptide" evidence="1">
    <location>
        <begin position="1"/>
        <end position="21"/>
    </location>
</feature>
<dbReference type="Gene3D" id="3.40.190.10">
    <property type="entry name" value="Periplasmic binding protein-like II"/>
    <property type="match status" value="2"/>
</dbReference>
<dbReference type="NCBIfam" id="NF002917">
    <property type="entry name" value="PRK03537.1-3"/>
    <property type="match status" value="1"/>
</dbReference>
<proteinExistence type="predicted"/>
<evidence type="ECO:0000313" key="2">
    <source>
        <dbReference type="EMBL" id="MDR5904928.1"/>
    </source>
</evidence>
<sequence>MKYVALGLLGASVLMTTSAQAYEPVKLHAAGSLRAALTEVADAFTDQYGVVMESTFGPSGLLREGIESGQRPHIFASANMTHPQTLEEQGIGGPVTLFARNRLCGLAYSDMDITTDTFLDVLLDDNVIVGTSTPNADPSGDYAWELFELAENMRQGSFERLNDKAKQLTGGPDSETAPDGRNQYAWVMTEDRADIFLTYCTNAVLAQQDTSDLKIIQVPESLSVGADYGLTVLAPDNQEAVRFALFVLSDTGQAILGAYGFDTPTRVSTNQ</sequence>
<feature type="chain" id="PRO_5045370932" evidence="1">
    <location>
        <begin position="22"/>
        <end position="271"/>
    </location>
</feature>
<dbReference type="PANTHER" id="PTHR30632:SF0">
    <property type="entry name" value="SULFATE-BINDING PROTEIN"/>
    <property type="match status" value="1"/>
</dbReference>
<accession>A0ABU1HD51</accession>
<dbReference type="Pfam" id="PF13531">
    <property type="entry name" value="SBP_bac_11"/>
    <property type="match status" value="1"/>
</dbReference>
<dbReference type="RefSeq" id="WP_309718606.1">
    <property type="nucleotide sequence ID" value="NZ_JARWAM010000004.1"/>
</dbReference>
<dbReference type="SUPFAM" id="SSF53850">
    <property type="entry name" value="Periplasmic binding protein-like II"/>
    <property type="match status" value="1"/>
</dbReference>
<protein>
    <submittedName>
        <fullName evidence="2">Molybdate ABC transporter substrate-binding protein</fullName>
    </submittedName>
</protein>
<dbReference type="PANTHER" id="PTHR30632">
    <property type="entry name" value="MOLYBDATE-BINDING PERIPLASMIC PROTEIN"/>
    <property type="match status" value="1"/>
</dbReference>